<dbReference type="AlphaFoldDB" id="A0A7S3PDW3"/>
<dbReference type="EMBL" id="HBIM01025506">
    <property type="protein sequence ID" value="CAE0422412.1"/>
    <property type="molecule type" value="Transcribed_RNA"/>
</dbReference>
<protein>
    <submittedName>
        <fullName evidence="3">Uncharacterized protein</fullName>
    </submittedName>
</protein>
<name>A0A7S3PDW3_9STRA</name>
<feature type="chain" id="PRO_5031225609" evidence="2">
    <location>
        <begin position="22"/>
        <end position="229"/>
    </location>
</feature>
<keyword evidence="2" id="KW-0732">Signal</keyword>
<reference evidence="3" key="1">
    <citation type="submission" date="2021-01" db="EMBL/GenBank/DDBJ databases">
        <authorList>
            <person name="Corre E."/>
            <person name="Pelletier E."/>
            <person name="Niang G."/>
            <person name="Scheremetjew M."/>
            <person name="Finn R."/>
            <person name="Kale V."/>
            <person name="Holt S."/>
            <person name="Cochrane G."/>
            <person name="Meng A."/>
            <person name="Brown T."/>
            <person name="Cohen L."/>
        </authorList>
    </citation>
    <scope>NUCLEOTIDE SEQUENCE</scope>
    <source>
        <strain evidence="3">CCMP127</strain>
    </source>
</reference>
<dbReference type="PROSITE" id="PS51257">
    <property type="entry name" value="PROKAR_LIPOPROTEIN"/>
    <property type="match status" value="1"/>
</dbReference>
<sequence length="229" mass="24419">MMKQLSLVFLVLASLLSGCIAAIDDQICCLCGGCYGVHSSKRSFILTSQNFGTVSCTELDFDMGDLEIDKASSRYSASDASICEANRAAHRDCCCTDTTTCTSGERPATDPPKPTNNFPAGDHPTCHICKNQQYPRNPFTIATVAYIAGNPSCADLYWMGRTNNIPEALCYPLQGFMENPCGCLPEGTPPSPTPPSPTPPFPLPKVPQTIPKDAFKIGLVGRADGAAAE</sequence>
<accession>A0A7S3PDW3</accession>
<evidence type="ECO:0000256" key="2">
    <source>
        <dbReference type="SAM" id="SignalP"/>
    </source>
</evidence>
<evidence type="ECO:0000313" key="3">
    <source>
        <dbReference type="EMBL" id="CAE0422412.1"/>
    </source>
</evidence>
<feature type="region of interest" description="Disordered" evidence="1">
    <location>
        <begin position="184"/>
        <end position="207"/>
    </location>
</feature>
<organism evidence="3">
    <name type="scientific">Amphora coffeiformis</name>
    <dbReference type="NCBI Taxonomy" id="265554"/>
    <lineage>
        <taxon>Eukaryota</taxon>
        <taxon>Sar</taxon>
        <taxon>Stramenopiles</taxon>
        <taxon>Ochrophyta</taxon>
        <taxon>Bacillariophyta</taxon>
        <taxon>Bacillariophyceae</taxon>
        <taxon>Bacillariophycidae</taxon>
        <taxon>Thalassiophysales</taxon>
        <taxon>Catenulaceae</taxon>
        <taxon>Amphora</taxon>
    </lineage>
</organism>
<gene>
    <name evidence="3" type="ORF">ACOF00016_LOCUS18990</name>
</gene>
<proteinExistence type="predicted"/>
<evidence type="ECO:0000256" key="1">
    <source>
        <dbReference type="SAM" id="MobiDB-lite"/>
    </source>
</evidence>
<feature type="compositionally biased region" description="Pro residues" evidence="1">
    <location>
        <begin position="187"/>
        <end position="205"/>
    </location>
</feature>
<feature type="signal peptide" evidence="2">
    <location>
        <begin position="1"/>
        <end position="21"/>
    </location>
</feature>